<dbReference type="GO" id="GO:0000139">
    <property type="term" value="C:Golgi membrane"/>
    <property type="evidence" value="ECO:0007669"/>
    <property type="project" value="UniProtKB-SubCell"/>
</dbReference>
<comment type="subcellular location">
    <subcellularLocation>
        <location evidence="1">Golgi apparatus membrane</location>
        <topology evidence="1">Peripheral membrane protein</topology>
    </subcellularLocation>
</comment>
<accession>A0A5J4Z9D5</accession>
<feature type="region of interest" description="Disordered" evidence="10">
    <location>
        <begin position="755"/>
        <end position="782"/>
    </location>
</feature>
<comment type="caution">
    <text evidence="11">The sequence shown here is derived from an EMBL/GenBank/DDBJ whole genome shotgun (WGS) entry which is preliminary data.</text>
</comment>
<dbReference type="OMA" id="LKYYHNC"/>
<feature type="region of interest" description="Disordered" evidence="10">
    <location>
        <begin position="296"/>
        <end position="324"/>
    </location>
</feature>
<evidence type="ECO:0000256" key="7">
    <source>
        <dbReference type="ARBA" id="ARBA00023136"/>
    </source>
</evidence>
<evidence type="ECO:0000313" key="11">
    <source>
        <dbReference type="EMBL" id="KAA8499604.1"/>
    </source>
</evidence>
<evidence type="ECO:0000256" key="10">
    <source>
        <dbReference type="SAM" id="MobiDB-lite"/>
    </source>
</evidence>
<proteinExistence type="inferred from homology"/>
<dbReference type="InterPro" id="IPR019335">
    <property type="entry name" value="COG7"/>
</dbReference>
<evidence type="ECO:0000256" key="8">
    <source>
        <dbReference type="ARBA" id="ARBA00031345"/>
    </source>
</evidence>
<dbReference type="Pfam" id="PF10191">
    <property type="entry name" value="COG7"/>
    <property type="match status" value="2"/>
</dbReference>
<dbReference type="AlphaFoldDB" id="A0A5J4Z9D5"/>
<reference evidence="12" key="1">
    <citation type="journal article" date="2019" name="Nat. Commun.">
        <title>Expansion of phycobilisome linker gene families in mesophilic red algae.</title>
        <authorList>
            <person name="Lee J."/>
            <person name="Kim D."/>
            <person name="Bhattacharya D."/>
            <person name="Yoon H.S."/>
        </authorList>
    </citation>
    <scope>NUCLEOTIDE SEQUENCE [LARGE SCALE GENOMIC DNA]</scope>
    <source>
        <strain evidence="12">CCMP 1328</strain>
    </source>
</reference>
<dbReference type="Proteomes" id="UP000324585">
    <property type="component" value="Unassembled WGS sequence"/>
</dbReference>
<keyword evidence="7" id="KW-0472">Membrane</keyword>
<keyword evidence="5" id="KW-0653">Protein transport</keyword>
<evidence type="ECO:0000256" key="1">
    <source>
        <dbReference type="ARBA" id="ARBA00004395"/>
    </source>
</evidence>
<name>A0A5J4Z9D5_PORPP</name>
<dbReference type="PANTHER" id="PTHR21443">
    <property type="entry name" value="CONSERVED OLIGOMERIC GOLGI COMPLEX COMPONENT 7"/>
    <property type="match status" value="1"/>
</dbReference>
<organism evidence="11 12">
    <name type="scientific">Porphyridium purpureum</name>
    <name type="common">Red alga</name>
    <name type="synonym">Porphyridium cruentum</name>
    <dbReference type="NCBI Taxonomy" id="35688"/>
    <lineage>
        <taxon>Eukaryota</taxon>
        <taxon>Rhodophyta</taxon>
        <taxon>Bangiophyceae</taxon>
        <taxon>Porphyridiales</taxon>
        <taxon>Porphyridiaceae</taxon>
        <taxon>Porphyridium</taxon>
    </lineage>
</organism>
<dbReference type="PANTHER" id="PTHR21443:SF0">
    <property type="entry name" value="CONSERVED OLIGOMERIC GOLGI COMPLEX SUBUNIT 7"/>
    <property type="match status" value="1"/>
</dbReference>
<comment type="similarity">
    <text evidence="2">Belongs to the COG7 family.</text>
</comment>
<dbReference type="EMBL" id="VRMN01000001">
    <property type="protein sequence ID" value="KAA8499604.1"/>
    <property type="molecule type" value="Genomic_DNA"/>
</dbReference>
<evidence type="ECO:0000256" key="9">
    <source>
        <dbReference type="SAM" id="Coils"/>
    </source>
</evidence>
<keyword evidence="9" id="KW-0175">Coiled coil</keyword>
<dbReference type="GO" id="GO:0017119">
    <property type="term" value="C:Golgi transport complex"/>
    <property type="evidence" value="ECO:0007669"/>
    <property type="project" value="InterPro"/>
</dbReference>
<dbReference type="GO" id="GO:0006890">
    <property type="term" value="P:retrograde vesicle-mediated transport, Golgi to endoplasmic reticulum"/>
    <property type="evidence" value="ECO:0007669"/>
    <property type="project" value="TreeGrafter"/>
</dbReference>
<evidence type="ECO:0000256" key="3">
    <source>
        <dbReference type="ARBA" id="ARBA00020984"/>
    </source>
</evidence>
<evidence type="ECO:0000256" key="5">
    <source>
        <dbReference type="ARBA" id="ARBA00022927"/>
    </source>
</evidence>
<evidence type="ECO:0000256" key="4">
    <source>
        <dbReference type="ARBA" id="ARBA00022448"/>
    </source>
</evidence>
<dbReference type="GO" id="GO:0007030">
    <property type="term" value="P:Golgi organization"/>
    <property type="evidence" value="ECO:0007669"/>
    <property type="project" value="TreeGrafter"/>
</dbReference>
<feature type="compositionally biased region" description="Polar residues" evidence="10">
    <location>
        <begin position="298"/>
        <end position="308"/>
    </location>
</feature>
<sequence length="955" mass="102158">MPAISEEDAGAETGSTSASLLDVSAFEKADFSALHWVNVTLARSHGAAHALPHSGSSTPAPGALLEMVGNGSSGYGGAAAPATHVELELLEQLELAMYSAEQEIDLAVHQCISQIPWALREIEHVRQRASALRTQVDGVKVRVASVESSGAESAVAALAEADRTVRRIEEAREMLRKVAEVQKLSERLDTVFSGGDLAAVAETLASLRQCLDALGHIEAMSEKRQSLSEADKRLVRLGMPAINAALDAHDENGFMSARTVLDRAGRGDAFLDQCARFFANNVCGVWAQQTSHIREVSKSTSGTLQNEAGSERASAGSQGRAEQKELHPPLIPVSMLYLVDAMTPALLSAFYGQLMQTLQKEYTWFSRVAAEHAVSVMSRALAMAWKEFKPHLETERVVHRSAVRALRLSPAENSTQDDEDGSVVSSTHLLSELECAFSCADSSVKFAALILSMFDCLAGRRGVKEELTHDTTQSLAAMIDAITKPVEYLMRAYGELETNAMLELVSSGLHAFEATSSPAGSQSKVSLVELSHLIDKSSAELLLLGAQIQAHCIDWTRGICIDGALQAARASVRRLSERLSVFLPPDASVRTGMPQQSPQRPGAVAKVQIPVDLQGGLRVLKALGSVSLKWATWKTAFVNDAVTVAAPLLELLNGEILGIEGGVDRTCRLLSAVLQHEKGPDGAIGGGLLWVLGAQPRMLQNCMQAFAMHVGGEMDSPAQSSEKDFASLLARCMRMTYARMFSDIEERMSEFESNLEGSDLNAFESGPREHGESEDVEDDDDDVPVFSAAPSAYAADIGELLMLIPQQIEPFIPDSEELALLTSPANWDALVRPTSEARSSGSEYDEVGSGGALFARRWIRVICTGTMEALVDHVCALKRLSTRGAAQVATDFDYVSNILSALGMNPTARYAAASALVSAGPDTFAAVAASFSRNSVTKAIAASIARARGVTIGPL</sequence>
<dbReference type="GO" id="GO:0006886">
    <property type="term" value="P:intracellular protein transport"/>
    <property type="evidence" value="ECO:0007669"/>
    <property type="project" value="InterPro"/>
</dbReference>
<evidence type="ECO:0000256" key="2">
    <source>
        <dbReference type="ARBA" id="ARBA00005831"/>
    </source>
</evidence>
<evidence type="ECO:0000313" key="12">
    <source>
        <dbReference type="Proteomes" id="UP000324585"/>
    </source>
</evidence>
<protein>
    <recommendedName>
        <fullName evidence="3">Conserved oligomeric Golgi complex subunit 7</fullName>
    </recommendedName>
    <alternativeName>
        <fullName evidence="8">Component of oligomeric Golgi complex 7</fullName>
    </alternativeName>
</protein>
<gene>
    <name evidence="11" type="ORF">FVE85_7189</name>
</gene>
<dbReference type="OrthoDB" id="3606at2759"/>
<keyword evidence="12" id="KW-1185">Reference proteome</keyword>
<evidence type="ECO:0000256" key="6">
    <source>
        <dbReference type="ARBA" id="ARBA00023034"/>
    </source>
</evidence>
<keyword evidence="4" id="KW-0813">Transport</keyword>
<feature type="coiled-coil region" evidence="9">
    <location>
        <begin position="151"/>
        <end position="178"/>
    </location>
</feature>
<keyword evidence="6" id="KW-0333">Golgi apparatus</keyword>